<evidence type="ECO:0000256" key="2">
    <source>
        <dbReference type="ARBA" id="ARBA00022723"/>
    </source>
</evidence>
<organism evidence="5 6">
    <name type="scientific">Halarsenatibacter silvermanii</name>
    <dbReference type="NCBI Taxonomy" id="321763"/>
    <lineage>
        <taxon>Bacteria</taxon>
        <taxon>Bacillati</taxon>
        <taxon>Bacillota</taxon>
        <taxon>Clostridia</taxon>
        <taxon>Halanaerobiales</taxon>
        <taxon>Halarsenatibacteraceae</taxon>
        <taxon>Halarsenatibacter</taxon>
    </lineage>
</organism>
<dbReference type="RefSeq" id="WP_089760584.1">
    <property type="nucleotide sequence ID" value="NZ_FNGO01000014.1"/>
</dbReference>
<evidence type="ECO:0000313" key="6">
    <source>
        <dbReference type="Proteomes" id="UP000199476"/>
    </source>
</evidence>
<keyword evidence="2" id="KW-0479">Metal-binding</keyword>
<dbReference type="SUPFAM" id="SSF56529">
    <property type="entry name" value="FAH"/>
    <property type="match status" value="1"/>
</dbReference>
<sequence>MKLVRFETEAGKVHQGRLEEGEILEISGDILSDYNVSEKSHSLDEVQLLAPVFPPNIIAIGLNYFGHAEELGSSIPDEPLMFMKATSSILPPEKPIELPAAAPKKVDYEAELGIVIGEKTSDVQPENAGKAILGFTCVNDVTARDCQEDDGQWIRAKSFDTFCPAGPWIETELEEGGSEIRSYVNGEIRQQSNTKDMIFDPEQLVSYCSKMMTLLPGTLILTGTPAGVGKSFSPPRYLKSGDEVKIEIEGLGQLVNSVR</sequence>
<dbReference type="Proteomes" id="UP000199476">
    <property type="component" value="Unassembled WGS sequence"/>
</dbReference>
<proteinExistence type="inferred from homology"/>
<name>A0A1G9PRC3_9FIRM</name>
<dbReference type="PANTHER" id="PTHR11820:SF7">
    <property type="entry name" value="ACYLPYRUVASE FAHD1, MITOCHONDRIAL"/>
    <property type="match status" value="1"/>
</dbReference>
<evidence type="ECO:0000256" key="1">
    <source>
        <dbReference type="ARBA" id="ARBA00010211"/>
    </source>
</evidence>
<dbReference type="STRING" id="321763.SAMN04488692_1145"/>
<dbReference type="AlphaFoldDB" id="A0A1G9PRC3"/>
<dbReference type="InterPro" id="IPR036663">
    <property type="entry name" value="Fumarylacetoacetase_C_sf"/>
</dbReference>
<accession>A0A1G9PRC3</accession>
<protein>
    <submittedName>
        <fullName evidence="5">2-keto-4-pentenoate hydratase/2-oxohepta-3-ene-1,7-dioic acid hydratase (Catechol pathway)</fullName>
    </submittedName>
</protein>
<dbReference type="GO" id="GO:0018773">
    <property type="term" value="F:acetylpyruvate hydrolase activity"/>
    <property type="evidence" value="ECO:0007669"/>
    <property type="project" value="TreeGrafter"/>
</dbReference>
<dbReference type="InterPro" id="IPR018833">
    <property type="entry name" value="Rv2993c-like_N"/>
</dbReference>
<dbReference type="PANTHER" id="PTHR11820">
    <property type="entry name" value="ACYLPYRUVASE"/>
    <property type="match status" value="1"/>
</dbReference>
<dbReference type="InterPro" id="IPR011234">
    <property type="entry name" value="Fumarylacetoacetase-like_C"/>
</dbReference>
<dbReference type="Pfam" id="PF10370">
    <property type="entry name" value="Rv2993c-like_N"/>
    <property type="match status" value="1"/>
</dbReference>
<dbReference type="OrthoDB" id="9805307at2"/>
<dbReference type="GO" id="GO:0016853">
    <property type="term" value="F:isomerase activity"/>
    <property type="evidence" value="ECO:0007669"/>
    <property type="project" value="UniProtKB-ARBA"/>
</dbReference>
<dbReference type="Pfam" id="PF01557">
    <property type="entry name" value="FAA_hydrolase"/>
    <property type="match status" value="1"/>
</dbReference>
<dbReference type="EMBL" id="FNGO01000014">
    <property type="protein sequence ID" value="SDM01304.1"/>
    <property type="molecule type" value="Genomic_DNA"/>
</dbReference>
<dbReference type="FunFam" id="3.90.850.10:FF:000002">
    <property type="entry name" value="2-hydroxyhepta-2,4-diene-1,7-dioate isomerase"/>
    <property type="match status" value="1"/>
</dbReference>
<comment type="similarity">
    <text evidence="1">Belongs to the FAH family.</text>
</comment>
<evidence type="ECO:0000313" key="5">
    <source>
        <dbReference type="EMBL" id="SDM01304.1"/>
    </source>
</evidence>
<reference evidence="5 6" key="1">
    <citation type="submission" date="2016-10" db="EMBL/GenBank/DDBJ databases">
        <authorList>
            <person name="de Groot N.N."/>
        </authorList>
    </citation>
    <scope>NUCLEOTIDE SEQUENCE [LARGE SCALE GENOMIC DNA]</scope>
    <source>
        <strain evidence="5 6">SLAS-1</strain>
    </source>
</reference>
<keyword evidence="6" id="KW-1185">Reference proteome</keyword>
<dbReference type="Gene3D" id="3.90.850.10">
    <property type="entry name" value="Fumarylacetoacetase-like, C-terminal domain"/>
    <property type="match status" value="1"/>
</dbReference>
<dbReference type="GO" id="GO:0046872">
    <property type="term" value="F:metal ion binding"/>
    <property type="evidence" value="ECO:0007669"/>
    <property type="project" value="UniProtKB-KW"/>
</dbReference>
<gene>
    <name evidence="5" type="ORF">SAMN04488692_1145</name>
</gene>
<feature type="domain" description="Rv2993c-like N-terminal" evidence="4">
    <location>
        <begin position="1"/>
        <end position="51"/>
    </location>
</feature>
<evidence type="ECO:0000259" key="4">
    <source>
        <dbReference type="Pfam" id="PF10370"/>
    </source>
</evidence>
<evidence type="ECO:0000259" key="3">
    <source>
        <dbReference type="Pfam" id="PF01557"/>
    </source>
</evidence>
<dbReference type="GO" id="GO:0019752">
    <property type="term" value="P:carboxylic acid metabolic process"/>
    <property type="evidence" value="ECO:0007669"/>
    <property type="project" value="UniProtKB-ARBA"/>
</dbReference>
<feature type="domain" description="Fumarylacetoacetase-like C-terminal" evidence="3">
    <location>
        <begin position="57"/>
        <end position="259"/>
    </location>
</feature>